<proteinExistence type="predicted"/>
<dbReference type="InterPro" id="IPR036010">
    <property type="entry name" value="2Fe-2S_ferredoxin-like_sf"/>
</dbReference>
<organism evidence="2 3">
    <name type="scientific">Chrysochromulina tobinii</name>
    <dbReference type="NCBI Taxonomy" id="1460289"/>
    <lineage>
        <taxon>Eukaryota</taxon>
        <taxon>Haptista</taxon>
        <taxon>Haptophyta</taxon>
        <taxon>Prymnesiophyceae</taxon>
        <taxon>Prymnesiales</taxon>
        <taxon>Chrysochromulinaceae</taxon>
        <taxon>Chrysochromulina</taxon>
    </lineage>
</organism>
<feature type="non-terminal residue" evidence="2">
    <location>
        <position position="385"/>
    </location>
</feature>
<dbReference type="AlphaFoldDB" id="A0A0M0JD42"/>
<evidence type="ECO:0000313" key="3">
    <source>
        <dbReference type="Proteomes" id="UP000037460"/>
    </source>
</evidence>
<evidence type="ECO:0000256" key="1">
    <source>
        <dbReference type="SAM" id="MobiDB-lite"/>
    </source>
</evidence>
<reference evidence="3" key="1">
    <citation type="journal article" date="2015" name="PLoS Genet.">
        <title>Genome Sequence and Transcriptome Analyses of Chrysochromulina tobin: Metabolic Tools for Enhanced Algal Fitness in the Prominent Order Prymnesiales (Haptophyceae).</title>
        <authorList>
            <person name="Hovde B.T."/>
            <person name="Deodato C.R."/>
            <person name="Hunsperger H.M."/>
            <person name="Ryken S.A."/>
            <person name="Yost W."/>
            <person name="Jha R.K."/>
            <person name="Patterson J."/>
            <person name="Monnat R.J. Jr."/>
            <person name="Barlow S.B."/>
            <person name="Starkenburg S.R."/>
            <person name="Cattolico R.A."/>
        </authorList>
    </citation>
    <scope>NUCLEOTIDE SEQUENCE</scope>
    <source>
        <strain evidence="3">CCMP291</strain>
    </source>
</reference>
<dbReference type="SUPFAM" id="SSF54292">
    <property type="entry name" value="2Fe-2S ferredoxin-like"/>
    <property type="match status" value="1"/>
</dbReference>
<dbReference type="GO" id="GO:0051536">
    <property type="term" value="F:iron-sulfur cluster binding"/>
    <property type="evidence" value="ECO:0007669"/>
    <property type="project" value="InterPro"/>
</dbReference>
<dbReference type="Proteomes" id="UP000037460">
    <property type="component" value="Unassembled WGS sequence"/>
</dbReference>
<dbReference type="OrthoDB" id="10541749at2759"/>
<comment type="caution">
    <text evidence="2">The sequence shown here is derived from an EMBL/GenBank/DDBJ whole genome shotgun (WGS) entry which is preliminary data.</text>
</comment>
<accession>A0A0M0JD42</accession>
<dbReference type="Gene3D" id="3.10.20.30">
    <property type="match status" value="1"/>
</dbReference>
<dbReference type="InterPro" id="IPR012675">
    <property type="entry name" value="Beta-grasp_dom_sf"/>
</dbReference>
<feature type="region of interest" description="Disordered" evidence="1">
    <location>
        <begin position="318"/>
        <end position="385"/>
    </location>
</feature>
<evidence type="ECO:0008006" key="4">
    <source>
        <dbReference type="Google" id="ProtNLM"/>
    </source>
</evidence>
<evidence type="ECO:0000313" key="2">
    <source>
        <dbReference type="EMBL" id="KOO24143.1"/>
    </source>
</evidence>
<sequence>MRLRVAPGYTAGAALIRRARPRSSVLSQVVKIGDTIVGVGGEEDLSNGCIVTEGASYEALIEVLGNAVAKANGRPLTLLLKRMVPLGRALVTARKPDGTEAQFVAYNGENLRMRLIREGLAPNDMRAQRYDNKAPGSGTCGGNGLCATCVISVLAGAENLSEKRAGERQLLRNVARLAGSVMGKKRSVRIADCASLLVGAESEVFRRSIEGDGDVSLCLSLLIDSTDESGSKEKDSLDVRCTDDVSFAHWVAALHVLLADAANAAAGGMGAEQERRERALARSAPELHRELVDREAAAEAELRAQAEREAARWMGKIEASPAQAPARAPEEDEEVSLEGAPETAPAQEVTPKTAPMEASHEGAPETAPAQEVAPKTAPVDAPGAK</sequence>
<dbReference type="EMBL" id="JWZX01003120">
    <property type="protein sequence ID" value="KOO24143.1"/>
    <property type="molecule type" value="Genomic_DNA"/>
</dbReference>
<keyword evidence="3" id="KW-1185">Reference proteome</keyword>
<name>A0A0M0JD42_9EUKA</name>
<gene>
    <name evidence="2" type="ORF">Ctob_005117</name>
</gene>
<protein>
    <recommendedName>
        <fullName evidence="4">PDZ domain-containing protein</fullName>
    </recommendedName>
</protein>